<organism evidence="1 2">
    <name type="scientific">Streptomyces tremellae</name>
    <dbReference type="NCBI Taxonomy" id="1124239"/>
    <lineage>
        <taxon>Bacteria</taxon>
        <taxon>Bacillati</taxon>
        <taxon>Actinomycetota</taxon>
        <taxon>Actinomycetes</taxon>
        <taxon>Kitasatosporales</taxon>
        <taxon>Streptomycetaceae</taxon>
        <taxon>Streptomyces</taxon>
    </lineage>
</organism>
<sequence>MTVSERHDRCGVGSPERQYFGLEGLAPAEVRCRLVGLVAAGRGVGPGLTGSGRLKPAACARGGAAHRRAAPPRALRR</sequence>
<evidence type="ECO:0000313" key="1">
    <source>
        <dbReference type="EMBL" id="GAA3730772.1"/>
    </source>
</evidence>
<protein>
    <submittedName>
        <fullName evidence="1">Uncharacterized protein</fullName>
    </submittedName>
</protein>
<dbReference type="Proteomes" id="UP001499884">
    <property type="component" value="Unassembled WGS sequence"/>
</dbReference>
<comment type="caution">
    <text evidence="1">The sequence shown here is derived from an EMBL/GenBank/DDBJ whole genome shotgun (WGS) entry which is preliminary data.</text>
</comment>
<keyword evidence="2" id="KW-1185">Reference proteome</keyword>
<dbReference type="EMBL" id="BAABEP010000018">
    <property type="protein sequence ID" value="GAA3730772.1"/>
    <property type="molecule type" value="Genomic_DNA"/>
</dbReference>
<reference evidence="2" key="1">
    <citation type="journal article" date="2019" name="Int. J. Syst. Evol. Microbiol.">
        <title>The Global Catalogue of Microorganisms (GCM) 10K type strain sequencing project: providing services to taxonomists for standard genome sequencing and annotation.</title>
        <authorList>
            <consortium name="The Broad Institute Genomics Platform"/>
            <consortium name="The Broad Institute Genome Sequencing Center for Infectious Disease"/>
            <person name="Wu L."/>
            <person name="Ma J."/>
        </authorList>
    </citation>
    <scope>NUCLEOTIDE SEQUENCE [LARGE SCALE GENOMIC DNA]</scope>
    <source>
        <strain evidence="2">JCM 30846</strain>
    </source>
</reference>
<gene>
    <name evidence="1" type="ORF">GCM10023082_30510</name>
</gene>
<name>A0ABP7F3M9_9ACTN</name>
<evidence type="ECO:0000313" key="2">
    <source>
        <dbReference type="Proteomes" id="UP001499884"/>
    </source>
</evidence>
<proteinExistence type="predicted"/>
<accession>A0ABP7F3M9</accession>